<organism evidence="1 2">
    <name type="scientific">Dendrolimus kikuchii</name>
    <dbReference type="NCBI Taxonomy" id="765133"/>
    <lineage>
        <taxon>Eukaryota</taxon>
        <taxon>Metazoa</taxon>
        <taxon>Ecdysozoa</taxon>
        <taxon>Arthropoda</taxon>
        <taxon>Hexapoda</taxon>
        <taxon>Insecta</taxon>
        <taxon>Pterygota</taxon>
        <taxon>Neoptera</taxon>
        <taxon>Endopterygota</taxon>
        <taxon>Lepidoptera</taxon>
        <taxon>Glossata</taxon>
        <taxon>Ditrysia</taxon>
        <taxon>Bombycoidea</taxon>
        <taxon>Lasiocampidae</taxon>
        <taxon>Dendrolimus</taxon>
    </lineage>
</organism>
<dbReference type="EMBL" id="CM034392">
    <property type="protein sequence ID" value="KAJ0180270.1"/>
    <property type="molecule type" value="Genomic_DNA"/>
</dbReference>
<comment type="caution">
    <text evidence="1">The sequence shown here is derived from an EMBL/GenBank/DDBJ whole genome shotgun (WGS) entry which is preliminary data.</text>
</comment>
<name>A0ACC1D8S9_9NEOP</name>
<evidence type="ECO:0000313" key="1">
    <source>
        <dbReference type="EMBL" id="KAJ0180270.1"/>
    </source>
</evidence>
<evidence type="ECO:0000313" key="2">
    <source>
        <dbReference type="Proteomes" id="UP000824533"/>
    </source>
</evidence>
<dbReference type="Proteomes" id="UP000824533">
    <property type="component" value="Linkage Group LG06"/>
</dbReference>
<protein>
    <submittedName>
        <fullName evidence="1">Uncharacterized protein</fullName>
    </submittedName>
</protein>
<sequence length="434" mass="49061">MQFSLILGTIFFSLALADQQTLVLVDNLNIRETHSLFFKSLQDRGYTLTFKLADDANLVLAKYGEYLYKNLIIFAPSVLEFGGQVDTEAITKFIDDGGNLLMAGNAAAGDVYREIASECGFEMDEESAAVIDHFNYDASDDGEHTRIVVSPTNLIKAPTIVGDKNRLPLLFEGTGLILDKDNSLVMPILTADSTAYSYNPKSQVKEYPHAVGRKTVLIAALQARNNARIVFSGSLYFFSDEAFSSSIAKVHGDQVRSEVSGNKALALHLSEWAFGERGRLRVRSVHHHKQGEKESSNTYTITDTVVYRIEIEELKQGLWQPFEANDVQLEFVRIDPFVRTTLMKKPNGVYEAVFKVPDVWGVYQFKVDYDRVGYTRLYHSTQVSVRPLQHTQYERFIPSAYPYYVSAFSMMIGVFLFSFVFLYYKEDSPKTKSE</sequence>
<keyword evidence="2" id="KW-1185">Reference proteome</keyword>
<reference evidence="1 2" key="1">
    <citation type="journal article" date="2021" name="Front. Genet.">
        <title>Chromosome-Level Genome Assembly Reveals Significant Gene Expansion in the Toll and IMD Signaling Pathways of Dendrolimus kikuchii.</title>
        <authorList>
            <person name="Zhou J."/>
            <person name="Wu P."/>
            <person name="Xiong Z."/>
            <person name="Liu N."/>
            <person name="Zhao N."/>
            <person name="Ji M."/>
            <person name="Qiu Y."/>
            <person name="Yang B."/>
        </authorList>
    </citation>
    <scope>NUCLEOTIDE SEQUENCE [LARGE SCALE GENOMIC DNA]</scope>
    <source>
        <strain evidence="1">Ann1</strain>
    </source>
</reference>
<accession>A0ACC1D8S9</accession>
<proteinExistence type="predicted"/>
<gene>
    <name evidence="1" type="ORF">K1T71_003674</name>
</gene>